<dbReference type="InterPro" id="IPR004843">
    <property type="entry name" value="Calcineurin-like_PHP"/>
</dbReference>
<evidence type="ECO:0000256" key="6">
    <source>
        <dbReference type="ARBA" id="ARBA00032248"/>
    </source>
</evidence>
<evidence type="ECO:0000313" key="11">
    <source>
        <dbReference type="Proteomes" id="UP001054801"/>
    </source>
</evidence>
<keyword evidence="11" id="KW-1185">Reference proteome</keyword>
<dbReference type="InterPro" id="IPR004617">
    <property type="entry name" value="ApaH"/>
</dbReference>
<evidence type="ECO:0000256" key="7">
    <source>
        <dbReference type="ARBA" id="ARBA00033210"/>
    </source>
</evidence>
<comment type="catalytic activity">
    <reaction evidence="8">
        <text>P(1),P(4)-bis(5'-adenosyl) tetraphosphate + H2O = 2 ADP + 2 H(+)</text>
        <dbReference type="Rhea" id="RHEA:24252"/>
        <dbReference type="ChEBI" id="CHEBI:15377"/>
        <dbReference type="ChEBI" id="CHEBI:15378"/>
        <dbReference type="ChEBI" id="CHEBI:58141"/>
        <dbReference type="ChEBI" id="CHEBI:456216"/>
        <dbReference type="EC" id="3.6.1.41"/>
    </reaction>
</comment>
<protein>
    <recommendedName>
        <fullName evidence="3">bis(5'-nucleosyl)-tetraphosphatase (symmetrical)</fullName>
        <ecNumber evidence="3">3.6.1.41</ecNumber>
    </recommendedName>
    <alternativeName>
        <fullName evidence="6">Ap4A hydrolase</fullName>
    </alternativeName>
    <alternativeName>
        <fullName evidence="5">Diadenosine 5',5'''-P1,P4-tetraphosphate pyrophosphohydrolase</fullName>
    </alternativeName>
    <alternativeName>
        <fullName evidence="7">Diadenosine tetraphosphatase</fullName>
    </alternativeName>
</protein>
<dbReference type="GO" id="GO:0008803">
    <property type="term" value="F:bis(5'-nucleosyl)-tetraphosphatase (symmetrical) activity"/>
    <property type="evidence" value="ECO:0007669"/>
    <property type="project" value="UniProtKB-EC"/>
</dbReference>
<evidence type="ECO:0000256" key="5">
    <source>
        <dbReference type="ARBA" id="ARBA00031248"/>
    </source>
</evidence>
<dbReference type="EMBL" id="CP091244">
    <property type="protein sequence ID" value="UJS25426.1"/>
    <property type="molecule type" value="Genomic_DNA"/>
</dbReference>
<reference evidence="10" key="1">
    <citation type="journal article" date="2022" name="Microorganisms">
        <title>Two New Species of Filamentous Sulfur Bacteria of the Genus Thiothrix, Thiothrix winogradskyi sp. nov. and 'Candidatus Thiothrix sulfatifontis' sp. nov.</title>
        <authorList>
            <person name="Ravin N.V."/>
            <person name="Rossetti S."/>
            <person name="Beletsky A.V."/>
            <person name="Kadnikov V.V."/>
            <person name="Rudenko T.S."/>
            <person name="Smolyakov D.D."/>
            <person name="Moskvitina M.I."/>
            <person name="Gureeva M.V."/>
            <person name="Mardanov A.V."/>
            <person name="Grabovich M.Y."/>
        </authorList>
    </citation>
    <scope>NUCLEOTIDE SEQUENCE</scope>
    <source>
        <strain evidence="10">CT3</strain>
    </source>
</reference>
<organism evidence="10 11">
    <name type="scientific">Thiothrix winogradskyi</name>
    <dbReference type="NCBI Taxonomy" id="96472"/>
    <lineage>
        <taxon>Bacteria</taxon>
        <taxon>Pseudomonadati</taxon>
        <taxon>Pseudomonadota</taxon>
        <taxon>Gammaproteobacteria</taxon>
        <taxon>Thiotrichales</taxon>
        <taxon>Thiotrichaceae</taxon>
        <taxon>Thiothrix</taxon>
    </lineage>
</organism>
<evidence type="ECO:0000256" key="4">
    <source>
        <dbReference type="ARBA" id="ARBA00022801"/>
    </source>
</evidence>
<keyword evidence="4 10" id="KW-0378">Hydrolase</keyword>
<dbReference type="SUPFAM" id="SSF56300">
    <property type="entry name" value="Metallo-dependent phosphatases"/>
    <property type="match status" value="1"/>
</dbReference>
<feature type="domain" description="Calcineurin-like phosphoesterase" evidence="9">
    <location>
        <begin position="4"/>
        <end position="152"/>
    </location>
</feature>
<dbReference type="Pfam" id="PF00149">
    <property type="entry name" value="Metallophos"/>
    <property type="match status" value="1"/>
</dbReference>
<evidence type="ECO:0000256" key="2">
    <source>
        <dbReference type="ARBA" id="ARBA00005419"/>
    </source>
</evidence>
<dbReference type="InterPro" id="IPR006186">
    <property type="entry name" value="Ser/Thr-sp_prot-phosphatase"/>
</dbReference>
<dbReference type="Proteomes" id="UP001054801">
    <property type="component" value="Chromosome"/>
</dbReference>
<evidence type="ECO:0000256" key="3">
    <source>
        <dbReference type="ARBA" id="ARBA00012506"/>
    </source>
</evidence>
<dbReference type="RefSeq" id="WP_236500572.1">
    <property type="nucleotide sequence ID" value="NZ_CP091244.1"/>
</dbReference>
<dbReference type="PRINTS" id="PR00114">
    <property type="entry name" value="STPHPHTASE"/>
</dbReference>
<dbReference type="Gene3D" id="3.60.21.10">
    <property type="match status" value="1"/>
</dbReference>
<dbReference type="PANTHER" id="PTHR40942">
    <property type="match status" value="1"/>
</dbReference>
<gene>
    <name evidence="10" type="ORF">L2Y54_05135</name>
</gene>
<comment type="similarity">
    <text evidence="2">Belongs to the Ap4A hydrolase family.</text>
</comment>
<dbReference type="CDD" id="cd07422">
    <property type="entry name" value="MPP_ApaH"/>
    <property type="match status" value="1"/>
</dbReference>
<dbReference type="PIRSF" id="PIRSF000903">
    <property type="entry name" value="B5n-ttraPtase_sm"/>
    <property type="match status" value="1"/>
</dbReference>
<dbReference type="PANTHER" id="PTHR40942:SF4">
    <property type="entry name" value="CYTOCHROME C5"/>
    <property type="match status" value="1"/>
</dbReference>
<dbReference type="NCBIfam" id="NF001204">
    <property type="entry name" value="PRK00166.1"/>
    <property type="match status" value="1"/>
</dbReference>
<evidence type="ECO:0000256" key="8">
    <source>
        <dbReference type="ARBA" id="ARBA00049417"/>
    </source>
</evidence>
<evidence type="ECO:0000256" key="1">
    <source>
        <dbReference type="ARBA" id="ARBA00003413"/>
    </source>
</evidence>
<dbReference type="NCBIfam" id="TIGR00668">
    <property type="entry name" value="apaH"/>
    <property type="match status" value="1"/>
</dbReference>
<accession>A0ABY3T0X6</accession>
<sequence>MATYAIGDLQGCYDPLMRLLDTLRFDPRQDTLWFAGDLVNRGKQSLETLRFVHSLRDAAVCVLGNHDISLLAAHHGLRKPHKSLKLLLDAPDYPELITWLAQRPLLHVDNQLGYAMSHAGIPPQWDLATAQTCAREVEAELTSPRVAEWLALVYGDQPDTWNPADSQPDRHRYILNAFTRMRYCRADGSLEFEAKGNPFDTSSLFTQTRELTPWFASPIKQALGVTVLFGHWSTLGYYNGNYVIALDTGCVWGGQLSAIRIDTKNQQPTCIRCDDYG</sequence>
<dbReference type="EC" id="3.6.1.41" evidence="3"/>
<evidence type="ECO:0000259" key="9">
    <source>
        <dbReference type="Pfam" id="PF00149"/>
    </source>
</evidence>
<evidence type="ECO:0000313" key="10">
    <source>
        <dbReference type="EMBL" id="UJS25426.1"/>
    </source>
</evidence>
<name>A0ABY3T0X6_9GAMM</name>
<comment type="function">
    <text evidence="1">Hydrolyzes diadenosine 5',5'''-P1,P4-tetraphosphate to yield ADP.</text>
</comment>
<proteinExistence type="inferred from homology"/>
<dbReference type="InterPro" id="IPR029052">
    <property type="entry name" value="Metallo-depent_PP-like"/>
</dbReference>